<evidence type="ECO:0000259" key="4">
    <source>
        <dbReference type="Pfam" id="PF13845"/>
    </source>
</evidence>
<keyword evidence="6" id="KW-1185">Reference proteome</keyword>
<evidence type="ECO:0000259" key="3">
    <source>
        <dbReference type="Pfam" id="PF13828"/>
    </source>
</evidence>
<keyword evidence="2" id="KW-1133">Transmembrane helix</keyword>
<dbReference type="Proteomes" id="UP001597083">
    <property type="component" value="Unassembled WGS sequence"/>
</dbReference>
<feature type="region of interest" description="Disordered" evidence="1">
    <location>
        <begin position="1"/>
        <end position="28"/>
    </location>
</feature>
<keyword evidence="2" id="KW-0472">Membrane</keyword>
<protein>
    <submittedName>
        <fullName evidence="5">Septum formation family protein</fullName>
    </submittedName>
</protein>
<gene>
    <name evidence="5" type="ORF">ACFQ07_26490</name>
</gene>
<feature type="transmembrane region" description="Helical" evidence="2">
    <location>
        <begin position="72"/>
        <end position="96"/>
    </location>
</feature>
<name>A0ABW3CPB7_9ACTN</name>
<organism evidence="5 6">
    <name type="scientific">Actinomadura adrarensis</name>
    <dbReference type="NCBI Taxonomy" id="1819600"/>
    <lineage>
        <taxon>Bacteria</taxon>
        <taxon>Bacillati</taxon>
        <taxon>Actinomycetota</taxon>
        <taxon>Actinomycetes</taxon>
        <taxon>Streptosporangiales</taxon>
        <taxon>Thermomonosporaceae</taxon>
        <taxon>Actinomadura</taxon>
    </lineage>
</organism>
<reference evidence="6" key="1">
    <citation type="journal article" date="2019" name="Int. J. Syst. Evol. Microbiol.">
        <title>The Global Catalogue of Microorganisms (GCM) 10K type strain sequencing project: providing services to taxonomists for standard genome sequencing and annotation.</title>
        <authorList>
            <consortium name="The Broad Institute Genomics Platform"/>
            <consortium name="The Broad Institute Genome Sequencing Center for Infectious Disease"/>
            <person name="Wu L."/>
            <person name="Ma J."/>
        </authorList>
    </citation>
    <scope>NUCLEOTIDE SEQUENCE [LARGE SCALE GENOMIC DNA]</scope>
    <source>
        <strain evidence="6">JCM 31696</strain>
    </source>
</reference>
<accession>A0ABW3CPB7</accession>
<dbReference type="InterPro" id="IPR026004">
    <property type="entry name" value="Septum_form"/>
</dbReference>
<keyword evidence="2" id="KW-0812">Transmembrane</keyword>
<feature type="domain" description="DUF4190" evidence="3">
    <location>
        <begin position="36"/>
        <end position="91"/>
    </location>
</feature>
<feature type="non-terminal residue" evidence="5">
    <location>
        <position position="212"/>
    </location>
</feature>
<feature type="transmembrane region" description="Helical" evidence="2">
    <location>
        <begin position="36"/>
        <end position="60"/>
    </location>
</feature>
<evidence type="ECO:0000313" key="6">
    <source>
        <dbReference type="Proteomes" id="UP001597083"/>
    </source>
</evidence>
<dbReference type="Pfam" id="PF13828">
    <property type="entry name" value="DUF4190"/>
    <property type="match status" value="1"/>
</dbReference>
<evidence type="ECO:0000313" key="5">
    <source>
        <dbReference type="EMBL" id="MFD0855819.1"/>
    </source>
</evidence>
<dbReference type="EMBL" id="JBHTIR010003804">
    <property type="protein sequence ID" value="MFD0855819.1"/>
    <property type="molecule type" value="Genomic_DNA"/>
</dbReference>
<proteinExistence type="predicted"/>
<dbReference type="Pfam" id="PF13845">
    <property type="entry name" value="Septum_form"/>
    <property type="match status" value="1"/>
</dbReference>
<comment type="caution">
    <text evidence="5">The sequence shown here is derived from an EMBL/GenBank/DDBJ whole genome shotgun (WGS) entry which is preliminary data.</text>
</comment>
<evidence type="ECO:0000256" key="1">
    <source>
        <dbReference type="SAM" id="MobiDB-lite"/>
    </source>
</evidence>
<evidence type="ECO:0000256" key="2">
    <source>
        <dbReference type="SAM" id="Phobius"/>
    </source>
</evidence>
<feature type="domain" description="Septum formation-related" evidence="4">
    <location>
        <begin position="117"/>
        <end position="211"/>
    </location>
</feature>
<dbReference type="InterPro" id="IPR025241">
    <property type="entry name" value="DUF4190"/>
</dbReference>
<sequence>MTPLRKAGGGSDAPPGGNVPGRPDLPTLRRKTNRNAIVAFVTGLVGLSVIALGFGISALAQIRARRLERGRTLAWIGLVTGGAWLVATVIAVSHVLPDDAAGNLLGDNRPGTQMGEAMGHRFPKPGECFDVSADGTQRKRSCTEPHDAEMVLIYELPDRDWPGQQEIDRLASADCDKRLLDRYQTRAPMEDGETMYFSPKQDIWAVGDRRVA</sequence>